<dbReference type="InterPro" id="IPR011701">
    <property type="entry name" value="MFS"/>
</dbReference>
<dbReference type="PANTHER" id="PTHR23528:SF1">
    <property type="entry name" value="MAJOR FACILITATOR SUPERFAMILY (MFS) PROFILE DOMAIN-CONTAINING PROTEIN"/>
    <property type="match status" value="1"/>
</dbReference>
<feature type="transmembrane region" description="Helical" evidence="6">
    <location>
        <begin position="287"/>
        <end position="306"/>
    </location>
</feature>
<feature type="compositionally biased region" description="Basic and acidic residues" evidence="5">
    <location>
        <begin position="9"/>
        <end position="21"/>
    </location>
</feature>
<evidence type="ECO:0000256" key="2">
    <source>
        <dbReference type="ARBA" id="ARBA00022692"/>
    </source>
</evidence>
<evidence type="ECO:0000313" key="8">
    <source>
        <dbReference type="EMBL" id="KFI91652.1"/>
    </source>
</evidence>
<evidence type="ECO:0000256" key="3">
    <source>
        <dbReference type="ARBA" id="ARBA00022989"/>
    </source>
</evidence>
<name>A0A087D802_9BIFI</name>
<dbReference type="SUPFAM" id="SSF103473">
    <property type="entry name" value="MFS general substrate transporter"/>
    <property type="match status" value="1"/>
</dbReference>
<feature type="transmembrane region" description="Helical" evidence="6">
    <location>
        <begin position="103"/>
        <end position="121"/>
    </location>
</feature>
<dbReference type="Proteomes" id="UP000029066">
    <property type="component" value="Unassembled WGS sequence"/>
</dbReference>
<proteinExistence type="predicted"/>
<keyword evidence="4 6" id="KW-0472">Membrane</keyword>
<dbReference type="PANTHER" id="PTHR23528">
    <property type="match status" value="1"/>
</dbReference>
<comment type="caution">
    <text evidence="8">The sequence shown here is derived from an EMBL/GenBank/DDBJ whole genome shotgun (WGS) entry which is preliminary data.</text>
</comment>
<feature type="domain" description="Major facilitator superfamily (MFS) profile" evidence="7">
    <location>
        <begin position="338"/>
        <end position="549"/>
    </location>
</feature>
<sequence>MLEPYVRPGIDDRPDLDKALSPEDKAAVARLAVKNRRRPPEASADQPEAQAVRLAAASTATAVAAAASVDAPAPDMSSAYLDMRDPMVAANGEKPDARKVSRLNWGFFAASILVGAPWVALNTVALPNAVARLFHYDTTALQVTINPVTGRPFPVATELAMPLAVLVIVGVVAAALLTPLVSALSDRTRTPFGRRTPWMIGGGILCALLTLILGQDTSIVVMCFFWILMQFAYAMLSSPLASAISERVPDKFRPRVERWHGIGVMLAQALGVLMGAFGVMFDSYAPFVYVAVMFALSGIAAALILPREPSSTELPRQRFDSSQVLDQLRPPTGAPAFARVFTARACMMTGVGLTSVFLWYLVRFWVYGKAVQLTSAPLTIPAGFLISAMAIATLIGAALASWSAAPISETIESRGIRTSVVVAASCLTYAVGLGVAWGLGVWSTGAARENGMILFALISGFAFGIYDALGLELVMDALPDPRNAGHDLGVYALANSAGLALAAIIGAVLVNAFAHSFGYYLLFPAGIVMVLLAGIVTLIGGEQIEETKE</sequence>
<feature type="transmembrane region" description="Helical" evidence="6">
    <location>
        <begin position="378"/>
        <end position="400"/>
    </location>
</feature>
<protein>
    <submittedName>
        <fullName evidence="8">Major facilitator superfamily protein</fullName>
    </submittedName>
</protein>
<evidence type="ECO:0000256" key="6">
    <source>
        <dbReference type="SAM" id="Phobius"/>
    </source>
</evidence>
<dbReference type="InterPro" id="IPR036259">
    <property type="entry name" value="MFS_trans_sf"/>
</dbReference>
<reference evidence="8 9" key="1">
    <citation type="submission" date="2014-03" db="EMBL/GenBank/DDBJ databases">
        <title>Genomics of Bifidobacteria.</title>
        <authorList>
            <person name="Ventura M."/>
            <person name="Milani C."/>
            <person name="Lugli G.A."/>
        </authorList>
    </citation>
    <scope>NUCLEOTIDE SEQUENCE [LARGE SCALE GENOMIC DNA]</scope>
    <source>
        <strain evidence="8 9">DSM 23967</strain>
    </source>
</reference>
<feature type="region of interest" description="Disordered" evidence="5">
    <location>
        <begin position="1"/>
        <end position="21"/>
    </location>
</feature>
<dbReference type="PROSITE" id="PS50850">
    <property type="entry name" value="MFS"/>
    <property type="match status" value="1"/>
</dbReference>
<evidence type="ECO:0000259" key="7">
    <source>
        <dbReference type="PROSITE" id="PS50850"/>
    </source>
</evidence>
<dbReference type="Gene3D" id="1.20.1250.20">
    <property type="entry name" value="MFS general substrate transporter like domains"/>
    <property type="match status" value="2"/>
</dbReference>
<dbReference type="EMBL" id="JGZN01000013">
    <property type="protein sequence ID" value="KFI91652.1"/>
    <property type="molecule type" value="Genomic_DNA"/>
</dbReference>
<evidence type="ECO:0000256" key="1">
    <source>
        <dbReference type="ARBA" id="ARBA00004651"/>
    </source>
</evidence>
<keyword evidence="3 6" id="KW-1133">Transmembrane helix</keyword>
<keyword evidence="2 6" id="KW-0812">Transmembrane</keyword>
<dbReference type="GO" id="GO:0005886">
    <property type="term" value="C:plasma membrane"/>
    <property type="evidence" value="ECO:0007669"/>
    <property type="project" value="UniProtKB-SubCell"/>
</dbReference>
<evidence type="ECO:0000256" key="5">
    <source>
        <dbReference type="SAM" id="MobiDB-lite"/>
    </source>
</evidence>
<feature type="transmembrane region" description="Helical" evidence="6">
    <location>
        <begin position="420"/>
        <end position="439"/>
    </location>
</feature>
<feature type="transmembrane region" description="Helical" evidence="6">
    <location>
        <begin position="345"/>
        <end position="366"/>
    </location>
</feature>
<dbReference type="Pfam" id="PF07690">
    <property type="entry name" value="MFS_1"/>
    <property type="match status" value="1"/>
</dbReference>
<feature type="transmembrane region" description="Helical" evidence="6">
    <location>
        <begin position="196"/>
        <end position="213"/>
    </location>
</feature>
<dbReference type="AlphaFoldDB" id="A0A087D802"/>
<evidence type="ECO:0000256" key="4">
    <source>
        <dbReference type="ARBA" id="ARBA00023136"/>
    </source>
</evidence>
<organism evidence="8 9">
    <name type="scientific">Bifidobacterium saguini DSM 23967</name>
    <dbReference type="NCBI Taxonomy" id="1437607"/>
    <lineage>
        <taxon>Bacteria</taxon>
        <taxon>Bacillati</taxon>
        <taxon>Actinomycetota</taxon>
        <taxon>Actinomycetes</taxon>
        <taxon>Bifidobacteriales</taxon>
        <taxon>Bifidobacteriaceae</taxon>
        <taxon>Bifidobacterium</taxon>
    </lineage>
</organism>
<feature type="transmembrane region" description="Helical" evidence="6">
    <location>
        <begin position="451"/>
        <end position="469"/>
    </location>
</feature>
<feature type="transmembrane region" description="Helical" evidence="6">
    <location>
        <begin position="159"/>
        <end position="184"/>
    </location>
</feature>
<evidence type="ECO:0000313" key="9">
    <source>
        <dbReference type="Proteomes" id="UP000029066"/>
    </source>
</evidence>
<dbReference type="STRING" id="1437607.BISA_0939"/>
<comment type="subcellular location">
    <subcellularLocation>
        <location evidence="1">Cell membrane</location>
        <topology evidence="1">Multi-pass membrane protein</topology>
    </subcellularLocation>
</comment>
<accession>A0A087D802</accession>
<dbReference type="GO" id="GO:0022857">
    <property type="term" value="F:transmembrane transporter activity"/>
    <property type="evidence" value="ECO:0007669"/>
    <property type="project" value="InterPro"/>
</dbReference>
<dbReference type="InterPro" id="IPR020846">
    <property type="entry name" value="MFS_dom"/>
</dbReference>
<feature type="transmembrane region" description="Helical" evidence="6">
    <location>
        <begin position="490"/>
        <end position="513"/>
    </location>
</feature>
<feature type="transmembrane region" description="Helical" evidence="6">
    <location>
        <begin position="519"/>
        <end position="539"/>
    </location>
</feature>
<feature type="transmembrane region" description="Helical" evidence="6">
    <location>
        <begin position="262"/>
        <end position="281"/>
    </location>
</feature>
<dbReference type="RefSeq" id="WP_051917440.1">
    <property type="nucleotide sequence ID" value="NZ_JDUT01000008.1"/>
</dbReference>
<gene>
    <name evidence="8" type="ORF">BISA_0939</name>
</gene>
<dbReference type="CDD" id="cd06174">
    <property type="entry name" value="MFS"/>
    <property type="match status" value="1"/>
</dbReference>
<dbReference type="OrthoDB" id="7584869at2"/>